<keyword evidence="2" id="KW-0472">Membrane</keyword>
<dbReference type="EMBL" id="KZ451932">
    <property type="protein sequence ID" value="PKA61194.1"/>
    <property type="molecule type" value="Genomic_DNA"/>
</dbReference>
<evidence type="ECO:0000313" key="3">
    <source>
        <dbReference type="EMBL" id="PKA61194.1"/>
    </source>
</evidence>
<evidence type="ECO:0000256" key="1">
    <source>
        <dbReference type="SAM" id="MobiDB-lite"/>
    </source>
</evidence>
<protein>
    <submittedName>
        <fullName evidence="3">Uncharacterized protein</fullName>
    </submittedName>
</protein>
<feature type="region of interest" description="Disordered" evidence="1">
    <location>
        <begin position="217"/>
        <end position="240"/>
    </location>
</feature>
<proteinExistence type="predicted"/>
<feature type="compositionally biased region" description="Pro residues" evidence="1">
    <location>
        <begin position="226"/>
        <end position="235"/>
    </location>
</feature>
<reference evidence="3 4" key="1">
    <citation type="journal article" date="2017" name="Nature">
        <title>The Apostasia genome and the evolution of orchids.</title>
        <authorList>
            <person name="Zhang G.Q."/>
            <person name="Liu K.W."/>
            <person name="Li Z."/>
            <person name="Lohaus R."/>
            <person name="Hsiao Y.Y."/>
            <person name="Niu S.C."/>
            <person name="Wang J.Y."/>
            <person name="Lin Y.C."/>
            <person name="Xu Q."/>
            <person name="Chen L.J."/>
            <person name="Yoshida K."/>
            <person name="Fujiwara S."/>
            <person name="Wang Z.W."/>
            <person name="Zhang Y.Q."/>
            <person name="Mitsuda N."/>
            <person name="Wang M."/>
            <person name="Liu G.H."/>
            <person name="Pecoraro L."/>
            <person name="Huang H.X."/>
            <person name="Xiao X.J."/>
            <person name="Lin M."/>
            <person name="Wu X.Y."/>
            <person name="Wu W.L."/>
            <person name="Chen Y.Y."/>
            <person name="Chang S.B."/>
            <person name="Sakamoto S."/>
            <person name="Ohme-Takagi M."/>
            <person name="Yagi M."/>
            <person name="Zeng S.J."/>
            <person name="Shen C.Y."/>
            <person name="Yeh C.M."/>
            <person name="Luo Y.B."/>
            <person name="Tsai W.C."/>
            <person name="Van de Peer Y."/>
            <person name="Liu Z.J."/>
        </authorList>
    </citation>
    <scope>NUCLEOTIDE SEQUENCE [LARGE SCALE GENOMIC DNA]</scope>
    <source>
        <strain evidence="4">cv. Shenzhen</strain>
        <tissue evidence="3">Stem</tissue>
    </source>
</reference>
<feature type="region of interest" description="Disordered" evidence="1">
    <location>
        <begin position="127"/>
        <end position="165"/>
    </location>
</feature>
<dbReference type="AlphaFoldDB" id="A0A2I0B077"/>
<keyword evidence="4" id="KW-1185">Reference proteome</keyword>
<organism evidence="3 4">
    <name type="scientific">Apostasia shenzhenica</name>
    <dbReference type="NCBI Taxonomy" id="1088818"/>
    <lineage>
        <taxon>Eukaryota</taxon>
        <taxon>Viridiplantae</taxon>
        <taxon>Streptophyta</taxon>
        <taxon>Embryophyta</taxon>
        <taxon>Tracheophyta</taxon>
        <taxon>Spermatophyta</taxon>
        <taxon>Magnoliopsida</taxon>
        <taxon>Liliopsida</taxon>
        <taxon>Asparagales</taxon>
        <taxon>Orchidaceae</taxon>
        <taxon>Apostasioideae</taxon>
        <taxon>Apostasia</taxon>
    </lineage>
</organism>
<name>A0A2I0B077_9ASPA</name>
<feature type="transmembrane region" description="Helical" evidence="2">
    <location>
        <begin position="264"/>
        <end position="283"/>
    </location>
</feature>
<evidence type="ECO:0000256" key="2">
    <source>
        <dbReference type="SAM" id="Phobius"/>
    </source>
</evidence>
<keyword evidence="2" id="KW-0812">Transmembrane</keyword>
<keyword evidence="2" id="KW-1133">Transmembrane helix</keyword>
<accession>A0A2I0B077</accession>
<sequence length="291" mass="33500">MRNMIKDSVWKNTEDEILNGLGFLIRSWYEWLEPSIKKDFQRMLRGVHQSKFYSSPAVFQESEYLLAAVSSPSVAPCGVPCLLAASACCKLTKYTYNKKMIHRLHPNQRIPRDFEEAPRLPHEIVEEAEGGSDSEEHQRAVHPLQSDLAINSSDFVDKPSDNEEYQDDVKEFQDNVEEFNYKHGSDVSIMDSLCLRPQILGDPERREAKSQELIAGDEQHADAPQNPSPPQPLPLRKPRSFLKVPRNPPIRMQTMNHFLIVKDILLRLHVASYFAYICSYIFLLNSLFLEI</sequence>
<feature type="compositionally biased region" description="Basic and acidic residues" evidence="1">
    <location>
        <begin position="155"/>
        <end position="165"/>
    </location>
</feature>
<evidence type="ECO:0000313" key="4">
    <source>
        <dbReference type="Proteomes" id="UP000236161"/>
    </source>
</evidence>
<dbReference type="Proteomes" id="UP000236161">
    <property type="component" value="Unassembled WGS sequence"/>
</dbReference>
<gene>
    <name evidence="3" type="ORF">AXF42_Ash006090</name>
</gene>